<reference evidence="2" key="1">
    <citation type="journal article" date="2019" name="Int. J. Syst. Evol. Microbiol.">
        <title>The Global Catalogue of Microorganisms (GCM) 10K type strain sequencing project: providing services to taxonomists for standard genome sequencing and annotation.</title>
        <authorList>
            <consortium name="The Broad Institute Genomics Platform"/>
            <consortium name="The Broad Institute Genome Sequencing Center for Infectious Disease"/>
            <person name="Wu L."/>
            <person name="Ma J."/>
        </authorList>
    </citation>
    <scope>NUCLEOTIDE SEQUENCE [LARGE SCALE GENOMIC DNA]</scope>
    <source>
        <strain evidence="2">CGMCC 1.10832</strain>
    </source>
</reference>
<dbReference type="Proteomes" id="UP000636010">
    <property type="component" value="Unassembled WGS sequence"/>
</dbReference>
<accession>A0ABQ1N5D6</accession>
<evidence type="ECO:0000313" key="1">
    <source>
        <dbReference type="EMBL" id="GGC50671.1"/>
    </source>
</evidence>
<name>A0ABQ1N5D6_9BACT</name>
<evidence type="ECO:0000313" key="2">
    <source>
        <dbReference type="Proteomes" id="UP000636010"/>
    </source>
</evidence>
<keyword evidence="2" id="KW-1185">Reference proteome</keyword>
<proteinExistence type="predicted"/>
<sequence>MNGGQYLFAFPALLFLPKDCQQNVIDYPVFEWKLAHEEAESTKILQAPAEDALKARIENKGTYLIETFSTIYRSKLFFFKHRNIFLDTPKNLTNY</sequence>
<protein>
    <submittedName>
        <fullName evidence="1">Uncharacterized protein</fullName>
    </submittedName>
</protein>
<comment type="caution">
    <text evidence="1">The sequence shown here is derived from an EMBL/GenBank/DDBJ whole genome shotgun (WGS) entry which is preliminary data.</text>
</comment>
<organism evidence="1 2">
    <name type="scientific">Marivirga lumbricoides</name>
    <dbReference type="NCBI Taxonomy" id="1046115"/>
    <lineage>
        <taxon>Bacteria</taxon>
        <taxon>Pseudomonadati</taxon>
        <taxon>Bacteroidota</taxon>
        <taxon>Cytophagia</taxon>
        <taxon>Cytophagales</taxon>
        <taxon>Marivirgaceae</taxon>
        <taxon>Marivirga</taxon>
    </lineage>
</organism>
<dbReference type="EMBL" id="BMEC01000015">
    <property type="protein sequence ID" value="GGC50671.1"/>
    <property type="molecule type" value="Genomic_DNA"/>
</dbReference>
<gene>
    <name evidence="1" type="ORF">GCM10011506_40470</name>
</gene>